<evidence type="ECO:0000313" key="2">
    <source>
        <dbReference type="EMBL" id="KAJ7028563.1"/>
    </source>
</evidence>
<organism evidence="2 3">
    <name type="scientific">Mycena alexandri</name>
    <dbReference type="NCBI Taxonomy" id="1745969"/>
    <lineage>
        <taxon>Eukaryota</taxon>
        <taxon>Fungi</taxon>
        <taxon>Dikarya</taxon>
        <taxon>Basidiomycota</taxon>
        <taxon>Agaricomycotina</taxon>
        <taxon>Agaricomycetes</taxon>
        <taxon>Agaricomycetidae</taxon>
        <taxon>Agaricales</taxon>
        <taxon>Marasmiineae</taxon>
        <taxon>Mycenaceae</taxon>
        <taxon>Mycena</taxon>
    </lineage>
</organism>
<dbReference type="AlphaFoldDB" id="A0AAD6SKT7"/>
<feature type="region of interest" description="Disordered" evidence="1">
    <location>
        <begin position="223"/>
        <end position="249"/>
    </location>
</feature>
<dbReference type="Proteomes" id="UP001218188">
    <property type="component" value="Unassembled WGS sequence"/>
</dbReference>
<dbReference type="EMBL" id="JARJCM010000111">
    <property type="protein sequence ID" value="KAJ7028563.1"/>
    <property type="molecule type" value="Genomic_DNA"/>
</dbReference>
<protein>
    <submittedName>
        <fullName evidence="2">Uncharacterized protein</fullName>
    </submittedName>
</protein>
<evidence type="ECO:0000256" key="1">
    <source>
        <dbReference type="SAM" id="MobiDB-lite"/>
    </source>
</evidence>
<feature type="compositionally biased region" description="Acidic residues" evidence="1">
    <location>
        <begin position="224"/>
        <end position="234"/>
    </location>
</feature>
<feature type="compositionally biased region" description="Low complexity" evidence="1">
    <location>
        <begin position="235"/>
        <end position="249"/>
    </location>
</feature>
<proteinExistence type="predicted"/>
<name>A0AAD6SKT7_9AGAR</name>
<gene>
    <name evidence="2" type="ORF">C8F04DRAFT_1290819</name>
</gene>
<evidence type="ECO:0000313" key="3">
    <source>
        <dbReference type="Proteomes" id="UP001218188"/>
    </source>
</evidence>
<accession>A0AAD6SKT7</accession>
<sequence>LRFFPIPLTTRSSAPSVAKENEDSSLTVRRGELGLTPQHAALEIYIQWGLFFFFSQVPLHAAMSRRFHPYSTYRPILSAAARDLLPPRTAQDIAQDDRHTAAYRELQRLNIVEKKLVTWDHNLNVWKELPRPQRVSGTRKVDIAASGFNKAYGKYNAPYYCPHLRRSGLHYDPLVLTLAGAYEGGTADYYRAVDHPCIYRVVVPPLRERRTLLTWDDQKKFLAEQDDDMDEEDGPTSSPPTSSIQSASSLAPSSSLSSISSFTSGTSATSATSVSSAGSEKIAQLYVEAALKPHPRAGSHRVQVISTPPRPLAVSGGSVLGGRTVRSIYSKTVADARKLADVGLMEYLHQIESSGLLGEDPTSHPAWDPEDPPSILQIYDQRIYPDCITRTFQHLDYLYKPLSQAIREMNLALGIPYADYCTLIRSTQACNACLNHFSPDGYAHHRRDGLCSNHPDLAPIPEGELFTGEIRLRSFVDDTSPSFRGETLNSSVGSALLEWNSRLGIPADVWMMASTAVVHCSSVCNDPGQKLIIRS</sequence>
<keyword evidence="3" id="KW-1185">Reference proteome</keyword>
<reference evidence="2" key="1">
    <citation type="submission" date="2023-03" db="EMBL/GenBank/DDBJ databases">
        <title>Massive genome expansion in bonnet fungi (Mycena s.s.) driven by repeated elements and novel gene families across ecological guilds.</title>
        <authorList>
            <consortium name="Lawrence Berkeley National Laboratory"/>
            <person name="Harder C.B."/>
            <person name="Miyauchi S."/>
            <person name="Viragh M."/>
            <person name="Kuo A."/>
            <person name="Thoen E."/>
            <person name="Andreopoulos B."/>
            <person name="Lu D."/>
            <person name="Skrede I."/>
            <person name="Drula E."/>
            <person name="Henrissat B."/>
            <person name="Morin E."/>
            <person name="Kohler A."/>
            <person name="Barry K."/>
            <person name="LaButti K."/>
            <person name="Morin E."/>
            <person name="Salamov A."/>
            <person name="Lipzen A."/>
            <person name="Mereny Z."/>
            <person name="Hegedus B."/>
            <person name="Baldrian P."/>
            <person name="Stursova M."/>
            <person name="Weitz H."/>
            <person name="Taylor A."/>
            <person name="Grigoriev I.V."/>
            <person name="Nagy L.G."/>
            <person name="Martin F."/>
            <person name="Kauserud H."/>
        </authorList>
    </citation>
    <scope>NUCLEOTIDE SEQUENCE</scope>
    <source>
        <strain evidence="2">CBHHK200</strain>
    </source>
</reference>
<comment type="caution">
    <text evidence="2">The sequence shown here is derived from an EMBL/GenBank/DDBJ whole genome shotgun (WGS) entry which is preliminary data.</text>
</comment>
<feature type="non-terminal residue" evidence="2">
    <location>
        <position position="1"/>
    </location>
</feature>